<dbReference type="InterPro" id="IPR028976">
    <property type="entry name" value="CheC-like_sf"/>
</dbReference>
<dbReference type="GO" id="GO:0006935">
    <property type="term" value="P:chemotaxis"/>
    <property type="evidence" value="ECO:0007669"/>
    <property type="project" value="UniProtKB-KW"/>
</dbReference>
<feature type="domain" description="Chemotaxis phosphatase CheX-like" evidence="2">
    <location>
        <begin position="48"/>
        <end position="143"/>
    </location>
</feature>
<dbReference type="KEGG" id="aba:Acid345_1530"/>
<dbReference type="EMBL" id="CP000360">
    <property type="protein sequence ID" value="ABF40532.1"/>
    <property type="molecule type" value="Genomic_DNA"/>
</dbReference>
<proteinExistence type="predicted"/>
<dbReference type="STRING" id="204669.Acid345_1530"/>
<dbReference type="eggNOG" id="COG1406">
    <property type="taxonomic scope" value="Bacteria"/>
</dbReference>
<evidence type="ECO:0000259" key="2">
    <source>
        <dbReference type="Pfam" id="PF13690"/>
    </source>
</evidence>
<keyword evidence="1" id="KW-0145">Chemotaxis</keyword>
<accession>Q1IRG8</accession>
<dbReference type="Proteomes" id="UP000002432">
    <property type="component" value="Chromosome"/>
</dbReference>
<evidence type="ECO:0000313" key="3">
    <source>
        <dbReference type="EMBL" id="ABF40532.1"/>
    </source>
</evidence>
<reference evidence="3 4" key="1">
    <citation type="journal article" date="2009" name="Appl. Environ. Microbiol.">
        <title>Three genomes from the phylum Acidobacteria provide insight into the lifestyles of these microorganisms in soils.</title>
        <authorList>
            <person name="Ward N.L."/>
            <person name="Challacombe J.F."/>
            <person name="Janssen P.H."/>
            <person name="Henrissat B."/>
            <person name="Coutinho P.M."/>
            <person name="Wu M."/>
            <person name="Xie G."/>
            <person name="Haft D.H."/>
            <person name="Sait M."/>
            <person name="Badger J."/>
            <person name="Barabote R.D."/>
            <person name="Bradley B."/>
            <person name="Brettin T.S."/>
            <person name="Brinkac L.M."/>
            <person name="Bruce D."/>
            <person name="Creasy T."/>
            <person name="Daugherty S.C."/>
            <person name="Davidsen T.M."/>
            <person name="DeBoy R.T."/>
            <person name="Detter J.C."/>
            <person name="Dodson R.J."/>
            <person name="Durkin A.S."/>
            <person name="Ganapathy A."/>
            <person name="Gwinn-Giglio M."/>
            <person name="Han C.S."/>
            <person name="Khouri H."/>
            <person name="Kiss H."/>
            <person name="Kothari S.P."/>
            <person name="Madupu R."/>
            <person name="Nelson K.E."/>
            <person name="Nelson W.C."/>
            <person name="Paulsen I."/>
            <person name="Penn K."/>
            <person name="Ren Q."/>
            <person name="Rosovitz M.J."/>
            <person name="Selengut J.D."/>
            <person name="Shrivastava S."/>
            <person name="Sullivan S.A."/>
            <person name="Tapia R."/>
            <person name="Thompson L.S."/>
            <person name="Watkins K.L."/>
            <person name="Yang Q."/>
            <person name="Yu C."/>
            <person name="Zafar N."/>
            <person name="Zhou L."/>
            <person name="Kuske C.R."/>
        </authorList>
    </citation>
    <scope>NUCLEOTIDE SEQUENCE [LARGE SCALE GENOMIC DNA]</scope>
    <source>
        <strain evidence="3 4">Ellin345</strain>
    </source>
</reference>
<dbReference type="HOGENOM" id="CLU_116290_0_1_0"/>
<evidence type="ECO:0000256" key="1">
    <source>
        <dbReference type="ARBA" id="ARBA00022500"/>
    </source>
</evidence>
<dbReference type="Gene3D" id="3.40.1550.10">
    <property type="entry name" value="CheC-like"/>
    <property type="match status" value="1"/>
</dbReference>
<protein>
    <recommendedName>
        <fullName evidence="2">Chemotaxis phosphatase CheX-like domain-containing protein</fullName>
    </recommendedName>
</protein>
<dbReference type="SUPFAM" id="SSF103039">
    <property type="entry name" value="CheC-like"/>
    <property type="match status" value="1"/>
</dbReference>
<dbReference type="EnsemblBacteria" id="ABF40532">
    <property type="protein sequence ID" value="ABF40532"/>
    <property type="gene ID" value="Acid345_1530"/>
</dbReference>
<dbReference type="Pfam" id="PF13690">
    <property type="entry name" value="CheX"/>
    <property type="match status" value="1"/>
</dbReference>
<dbReference type="InterPro" id="IPR028051">
    <property type="entry name" value="CheX-like_dom"/>
</dbReference>
<keyword evidence="4" id="KW-1185">Reference proteome</keyword>
<organism evidence="3 4">
    <name type="scientific">Koribacter versatilis (strain Ellin345)</name>
    <dbReference type="NCBI Taxonomy" id="204669"/>
    <lineage>
        <taxon>Bacteria</taxon>
        <taxon>Pseudomonadati</taxon>
        <taxon>Acidobacteriota</taxon>
        <taxon>Terriglobia</taxon>
        <taxon>Terriglobales</taxon>
        <taxon>Candidatus Korobacteraceae</taxon>
        <taxon>Candidatus Korobacter</taxon>
    </lineage>
</organism>
<sequence length="172" mass="18556">MLSVEEMIVAIRQEDLIAMNEQMWAAMLGIPLASTEFGGAVIHGQGYIGACVQLVGAWEGAVRLDCSTGLAQLAARRFLAKTPEDLTIDDLRDTVGELTNMVAGSVKALVAQPTHVSLPSVADGADYDLTVRGGRVLLQCPFEWEGNSMLVSLLERDPEADPLRNCTPFRVQ</sequence>
<gene>
    <name evidence="3" type="ordered locus">Acid345_1530</name>
</gene>
<name>Q1IRG8_KORVE</name>
<dbReference type="AlphaFoldDB" id="Q1IRG8"/>
<evidence type="ECO:0000313" key="4">
    <source>
        <dbReference type="Proteomes" id="UP000002432"/>
    </source>
</evidence>